<organism evidence="1 2">
    <name type="scientific">Novosphingobium chloroacetimidivorans</name>
    <dbReference type="NCBI Taxonomy" id="1428314"/>
    <lineage>
        <taxon>Bacteria</taxon>
        <taxon>Pseudomonadati</taxon>
        <taxon>Pseudomonadota</taxon>
        <taxon>Alphaproteobacteria</taxon>
        <taxon>Sphingomonadales</taxon>
        <taxon>Sphingomonadaceae</taxon>
        <taxon>Novosphingobium</taxon>
    </lineage>
</organism>
<dbReference type="EMBL" id="JACHLR010000010">
    <property type="protein sequence ID" value="MBB4859304.1"/>
    <property type="molecule type" value="Genomic_DNA"/>
</dbReference>
<name>A0A7W7KAL7_9SPHN</name>
<sequence>MRYLGETLAKHTATPIDPDNRERDFVRAVPQLRRFANRLLPDVLEVESVISEVRDAWIATEGYFDAPIRHLLRLVAQGCIERQRAITRSMPEPTDEERAVLAIADIAEVSLLIAVNRLPRRAREAYVASVLGRTVGTEPEDATLLACARDEIRADRPYLSELTVSSYVPVVRDVDRGSLGGDARAE</sequence>
<proteinExistence type="predicted"/>
<comment type="caution">
    <text evidence="1">The sequence shown here is derived from an EMBL/GenBank/DDBJ whole genome shotgun (WGS) entry which is preliminary data.</text>
</comment>
<evidence type="ECO:0000313" key="2">
    <source>
        <dbReference type="Proteomes" id="UP000555448"/>
    </source>
</evidence>
<reference evidence="1 2" key="1">
    <citation type="submission" date="2020-08" db="EMBL/GenBank/DDBJ databases">
        <title>Functional genomics of gut bacteria from endangered species of beetles.</title>
        <authorList>
            <person name="Carlos-Shanley C."/>
        </authorList>
    </citation>
    <scope>NUCLEOTIDE SEQUENCE [LARGE SCALE GENOMIC DNA]</scope>
    <source>
        <strain evidence="1 2">S00245</strain>
    </source>
</reference>
<keyword evidence="2" id="KW-1185">Reference proteome</keyword>
<dbReference type="RefSeq" id="WP_184245909.1">
    <property type="nucleotide sequence ID" value="NZ_JACHLR010000010.1"/>
</dbReference>
<dbReference type="Proteomes" id="UP000555448">
    <property type="component" value="Unassembled WGS sequence"/>
</dbReference>
<accession>A0A7W7KAL7</accession>
<protein>
    <submittedName>
        <fullName evidence="1">Uncharacterized protein</fullName>
    </submittedName>
</protein>
<evidence type="ECO:0000313" key="1">
    <source>
        <dbReference type="EMBL" id="MBB4859304.1"/>
    </source>
</evidence>
<gene>
    <name evidence="1" type="ORF">HNO88_002633</name>
</gene>
<dbReference type="AlphaFoldDB" id="A0A7W7KAL7"/>